<keyword evidence="3" id="KW-1185">Reference proteome</keyword>
<evidence type="ECO:0000313" key="3">
    <source>
        <dbReference type="Proteomes" id="UP001549366"/>
    </source>
</evidence>
<feature type="transmembrane region" description="Helical" evidence="1">
    <location>
        <begin position="391"/>
        <end position="420"/>
    </location>
</feature>
<accession>A0ABV2SG52</accession>
<dbReference type="Pfam" id="PF00873">
    <property type="entry name" value="ACR_tran"/>
    <property type="match status" value="1"/>
</dbReference>
<dbReference type="PANTHER" id="PTHR32063:SF33">
    <property type="entry name" value="RND SUPERFAMILY EFFLUX PUMP PERMEASE COMPONENT"/>
    <property type="match status" value="1"/>
</dbReference>
<dbReference type="Gene3D" id="3.30.70.1430">
    <property type="entry name" value="Multidrug efflux transporter AcrB pore domain"/>
    <property type="match status" value="2"/>
</dbReference>
<dbReference type="Gene3D" id="1.20.1640.10">
    <property type="entry name" value="Multidrug efflux transporter AcrB transmembrane domain"/>
    <property type="match status" value="2"/>
</dbReference>
<dbReference type="Gene3D" id="3.30.2090.10">
    <property type="entry name" value="Multidrug efflux transporter AcrB TolC docking domain, DN and DC subdomains"/>
    <property type="match status" value="2"/>
</dbReference>
<proteinExistence type="predicted"/>
<dbReference type="SUPFAM" id="SSF82866">
    <property type="entry name" value="Multidrug efflux transporter AcrB transmembrane domain"/>
    <property type="match status" value="2"/>
</dbReference>
<reference evidence="2 3" key="1">
    <citation type="submission" date="2024-06" db="EMBL/GenBank/DDBJ databases">
        <title>Genomic Encyclopedia of Type Strains, Phase V (KMG-V): Genome sequencing to study the core and pangenomes of soil and plant-associated prokaryotes.</title>
        <authorList>
            <person name="Whitman W."/>
        </authorList>
    </citation>
    <scope>NUCLEOTIDE SEQUENCE [LARGE SCALE GENOMIC DNA]</scope>
    <source>
        <strain evidence="2 3">NE40</strain>
    </source>
</reference>
<feature type="transmembrane region" description="Helical" evidence="1">
    <location>
        <begin position="467"/>
        <end position="491"/>
    </location>
</feature>
<dbReference type="RefSeq" id="WP_354010696.1">
    <property type="nucleotide sequence ID" value="NZ_JBEWTA010000001.1"/>
</dbReference>
<dbReference type="EMBL" id="JBEWTB010000002">
    <property type="protein sequence ID" value="MET4756349.1"/>
    <property type="molecule type" value="Genomic_DNA"/>
</dbReference>
<dbReference type="InterPro" id="IPR001036">
    <property type="entry name" value="Acrflvin-R"/>
</dbReference>
<dbReference type="SUPFAM" id="SSF82714">
    <property type="entry name" value="Multidrug efflux transporter AcrB TolC docking domain, DN and DC subdomains"/>
    <property type="match status" value="2"/>
</dbReference>
<feature type="transmembrane region" description="Helical" evidence="1">
    <location>
        <begin position="874"/>
        <end position="893"/>
    </location>
</feature>
<name>A0ABV2SG52_9GAMM</name>
<dbReference type="Gene3D" id="3.30.70.1320">
    <property type="entry name" value="Multidrug efflux transporter AcrB pore domain like"/>
    <property type="match status" value="1"/>
</dbReference>
<feature type="transmembrane region" description="Helical" evidence="1">
    <location>
        <begin position="348"/>
        <end position="371"/>
    </location>
</feature>
<keyword evidence="1" id="KW-0472">Membrane</keyword>
<keyword evidence="1" id="KW-1133">Transmembrane helix</keyword>
<comment type="caution">
    <text evidence="2">The sequence shown here is derived from an EMBL/GenBank/DDBJ whole genome shotgun (WGS) entry which is preliminary data.</text>
</comment>
<sequence>MSQSPGGKLLETLTSKGPIAWMTKNSVTANLLMLFFIIGGLVTSFQIRKEVYPNFEMNSVRVTVSYNGATPDEMEMGIVLPIENAIRGIEGIKQVNSRAPGGFANITAELMNNVNVDQVLREIESAVNRTNLPAGAEKPRVVRSATRHESMELILYGDVDAIALREATSQVRDILLRSAYLTQVEMHWASRYEVKVLVDQANLERYNLTLNNISSTIANHALKQSGGKLDTEGGDILLEVDNRQEWAKDFESVPVVTTPQGGYIYLDEIATVEDGFADRKFQFYYNGKPSTSIKIYRIGEQTPIGISDAVHDMLPQLEAALIPGVQLEIVNDDAILYRARMGLLLKNAFSGLVLVLIVLALFLELRLAFWVTMGIPTAFLGSLIFLPVMDVSINMISMFAFIIALGIVVDDAIIAGENVYERMSQGMPFTRAAIIGVKDIAVPLTFSILTNIVAFIPIWFLPGTLGMMFQVIPLVVATVFVISWIDALFILPAHLAHLKEDNPAALFRYANAIQSKFSKGLEWFIERLYKPAMRVLLEFRYLIVAIGVAMLVTSISYVKGGHLGFTTMPRVEAEFSVARVTLPLGTSLEEANDVRQRLEQSAQQVMDENGGRDLVKGISSMQRNSEGEFHVVVRMFLQPSEIREMSTRDVSRTWRAVTGDIPGVEGVRFSSAGGGPGGDVAGVTVELRHHDNDLLEEASNELTGLLSSYAGVVDIENSFASGSSKLNLVLLPAGQTLGLNERELARQVRAAFNGVRAIRQQRGSEEVDVMVMLPDHQRSSEFDLEQLPVRVGNSYVPLSQVASLERDYSASLIQRREGRRRVTVSADITPSSEAMTLSQTLAEEIFPVLRESYPGLDVGFRGDQMEQKESMDSLFTNGIMVMLALYCLLAIPFKSYTQPLIIMTIIPFGLIGSVLGHIALGYTMSVVSLLGVLALSGVVINDSLILVTEANRRREEDGLGVHDALIAACGRRFRPIILTTLTTFGGLAPMILETSNQARFMIPMAISLGFGILFATFITLLLLPSMYSVLEDIKALFIAKPEVSAKPEAEPLNS</sequence>
<feature type="transmembrane region" description="Helical" evidence="1">
    <location>
        <begin position="27"/>
        <end position="47"/>
    </location>
</feature>
<dbReference type="SUPFAM" id="SSF82693">
    <property type="entry name" value="Multidrug efflux transporter AcrB pore domain, PN1, PN2, PC1 and PC2 subdomains"/>
    <property type="match status" value="1"/>
</dbReference>
<dbReference type="Proteomes" id="UP001549366">
    <property type="component" value="Unassembled WGS sequence"/>
</dbReference>
<feature type="transmembrane region" description="Helical" evidence="1">
    <location>
        <begin position="900"/>
        <end position="920"/>
    </location>
</feature>
<evidence type="ECO:0000313" key="2">
    <source>
        <dbReference type="EMBL" id="MET4756349.1"/>
    </source>
</evidence>
<dbReference type="PRINTS" id="PR00702">
    <property type="entry name" value="ACRIFLAVINRP"/>
</dbReference>
<keyword evidence="1" id="KW-0812">Transmembrane</keyword>
<dbReference type="InterPro" id="IPR027463">
    <property type="entry name" value="AcrB_DN_DC_subdom"/>
</dbReference>
<dbReference type="Gene3D" id="3.30.70.1440">
    <property type="entry name" value="Multidrug efflux transporter AcrB pore domain"/>
    <property type="match status" value="1"/>
</dbReference>
<dbReference type="PANTHER" id="PTHR32063">
    <property type="match status" value="1"/>
</dbReference>
<feature type="transmembrane region" description="Helical" evidence="1">
    <location>
        <begin position="998"/>
        <end position="1023"/>
    </location>
</feature>
<feature type="transmembrane region" description="Helical" evidence="1">
    <location>
        <begin position="440"/>
        <end position="461"/>
    </location>
</feature>
<protein>
    <submittedName>
        <fullName evidence="2">Multidrug efflux pump subunit AcrB</fullName>
    </submittedName>
</protein>
<organism evidence="2 3">
    <name type="scientific">Endozoicomonas lisbonensis</name>
    <dbReference type="NCBI Taxonomy" id="3120522"/>
    <lineage>
        <taxon>Bacteria</taxon>
        <taxon>Pseudomonadati</taxon>
        <taxon>Pseudomonadota</taxon>
        <taxon>Gammaproteobacteria</taxon>
        <taxon>Oceanospirillales</taxon>
        <taxon>Endozoicomonadaceae</taxon>
        <taxon>Endozoicomonas</taxon>
    </lineage>
</organism>
<feature type="transmembrane region" description="Helical" evidence="1">
    <location>
        <begin position="926"/>
        <end position="947"/>
    </location>
</feature>
<feature type="transmembrane region" description="Helical" evidence="1">
    <location>
        <begin position="975"/>
        <end position="992"/>
    </location>
</feature>
<evidence type="ECO:0000256" key="1">
    <source>
        <dbReference type="SAM" id="Phobius"/>
    </source>
</evidence>
<feature type="transmembrane region" description="Helical" evidence="1">
    <location>
        <begin position="539"/>
        <end position="558"/>
    </location>
</feature>
<gene>
    <name evidence="2" type="ORF">V5J35_001541</name>
</gene>